<comment type="caution">
    <text evidence="6">The sequence shown here is derived from an EMBL/GenBank/DDBJ whole genome shotgun (WGS) entry which is preliminary data.</text>
</comment>
<dbReference type="InterPro" id="IPR002509">
    <property type="entry name" value="NODB_dom"/>
</dbReference>
<gene>
    <name evidence="6" type="ORF">ABID24_001133</name>
</gene>
<dbReference type="Gene3D" id="3.20.20.370">
    <property type="entry name" value="Glycoside hydrolase/deacetylase"/>
    <property type="match status" value="1"/>
</dbReference>
<evidence type="ECO:0000259" key="5">
    <source>
        <dbReference type="PROSITE" id="PS51677"/>
    </source>
</evidence>
<accession>A0ABV2M0B6</accession>
<keyword evidence="4" id="KW-1133">Transmembrane helix</keyword>
<keyword evidence="4" id="KW-0812">Transmembrane</keyword>
<evidence type="ECO:0000256" key="4">
    <source>
        <dbReference type="SAM" id="Phobius"/>
    </source>
</evidence>
<dbReference type="PROSITE" id="PS51677">
    <property type="entry name" value="NODB"/>
    <property type="match status" value="1"/>
</dbReference>
<feature type="region of interest" description="Disordered" evidence="3">
    <location>
        <begin position="63"/>
        <end position="87"/>
    </location>
</feature>
<evidence type="ECO:0000256" key="2">
    <source>
        <dbReference type="ARBA" id="ARBA00022801"/>
    </source>
</evidence>
<sequence>MDKRVLQERMRKKQQQLRRRKMMKLGGYVLAVVLVVVFIIKGVILPVANKISGKDAAEPVQVAADADNTEDEGKTETTGTKEEVTTDETKAIRMPLASVSHVTSASDLTSGWHEDENGKWYQNTDGTYYAGGMQEIDGQTYSFDDNGYIQTGWVSQGFDDLYFNEDGSYNPEKHKPRIALTFDDGPGEYTDQLLDCLEENNAHATFFMLGQNVSGWESTVQRMADIGCELGNHSWDHPEATLPGISDEAVIEEFQKTDEALMKACGQKSTVARAPYGAAGQREFDLVQKPFFMWSLDTLDWKTLNVESTVDAVMNGDLTDGSIILMHDIHETSVQAALQLIPQLVEKGYKLMTVSELAKAKGVELQNASYADFWDSSLSKGLVAGYDGPLLNAETASEGGDGSDISDGSSEEGSGEGSDMSDGSGEDGSGEDYSDGSGDASYDENYHDDGGEEEYY</sequence>
<reference evidence="6 7" key="1">
    <citation type="submission" date="2024-06" db="EMBL/GenBank/DDBJ databases">
        <title>Genomic Encyclopedia of Type Strains, Phase IV (KMG-IV): sequencing the most valuable type-strain genomes for metagenomic binning, comparative biology and taxonomic classification.</title>
        <authorList>
            <person name="Goeker M."/>
        </authorList>
    </citation>
    <scope>NUCLEOTIDE SEQUENCE [LARGE SCALE GENOMIC DNA]</scope>
    <source>
        <strain evidence="6 7">DSM 29492</strain>
    </source>
</reference>
<evidence type="ECO:0000256" key="1">
    <source>
        <dbReference type="ARBA" id="ARBA00022723"/>
    </source>
</evidence>
<dbReference type="RefSeq" id="WP_257464308.1">
    <property type="nucleotide sequence ID" value="NZ_BAABXP010000001.1"/>
</dbReference>
<dbReference type="SUPFAM" id="SSF69360">
    <property type="entry name" value="Cell wall binding repeat"/>
    <property type="match status" value="1"/>
</dbReference>
<dbReference type="SUPFAM" id="SSF88713">
    <property type="entry name" value="Glycoside hydrolase/deacetylase"/>
    <property type="match status" value="1"/>
</dbReference>
<feature type="region of interest" description="Disordered" evidence="3">
    <location>
        <begin position="393"/>
        <end position="456"/>
    </location>
</feature>
<evidence type="ECO:0000256" key="3">
    <source>
        <dbReference type="SAM" id="MobiDB-lite"/>
    </source>
</evidence>
<keyword evidence="7" id="KW-1185">Reference proteome</keyword>
<keyword evidence="2" id="KW-0378">Hydrolase</keyword>
<dbReference type="EMBL" id="JBEPMJ010000006">
    <property type="protein sequence ID" value="MET3749898.1"/>
    <property type="molecule type" value="Genomic_DNA"/>
</dbReference>
<dbReference type="PANTHER" id="PTHR10587">
    <property type="entry name" value="GLYCOSYL TRANSFERASE-RELATED"/>
    <property type="match status" value="1"/>
</dbReference>
<dbReference type="PANTHER" id="PTHR10587:SF133">
    <property type="entry name" value="CHITIN DEACETYLASE 1-RELATED"/>
    <property type="match status" value="1"/>
</dbReference>
<keyword evidence="4" id="KW-0472">Membrane</keyword>
<dbReference type="Gene3D" id="2.10.270.10">
    <property type="entry name" value="Cholin Binding"/>
    <property type="match status" value="1"/>
</dbReference>
<dbReference type="InterPro" id="IPR011330">
    <property type="entry name" value="Glyco_hydro/deAcase_b/a-brl"/>
</dbReference>
<feature type="compositionally biased region" description="Basic and acidic residues" evidence="3">
    <location>
        <begin position="71"/>
        <end position="87"/>
    </location>
</feature>
<feature type="transmembrane region" description="Helical" evidence="4">
    <location>
        <begin position="21"/>
        <end position="44"/>
    </location>
</feature>
<proteinExistence type="predicted"/>
<dbReference type="Pfam" id="PF01522">
    <property type="entry name" value="Polysacc_deac_1"/>
    <property type="match status" value="1"/>
</dbReference>
<feature type="compositionally biased region" description="Acidic residues" evidence="3">
    <location>
        <begin position="424"/>
        <end position="434"/>
    </location>
</feature>
<protein>
    <submittedName>
        <fullName evidence="6">Peptidoglycan/xylan/chitin deacetylase (PgdA/CDA1 family)</fullName>
    </submittedName>
</protein>
<evidence type="ECO:0000313" key="7">
    <source>
        <dbReference type="Proteomes" id="UP001549106"/>
    </source>
</evidence>
<organism evidence="6 7">
    <name type="scientific">Blautia caecimuris</name>
    <dbReference type="NCBI Taxonomy" id="1796615"/>
    <lineage>
        <taxon>Bacteria</taxon>
        <taxon>Bacillati</taxon>
        <taxon>Bacillota</taxon>
        <taxon>Clostridia</taxon>
        <taxon>Lachnospirales</taxon>
        <taxon>Lachnospiraceae</taxon>
        <taxon>Blautia</taxon>
    </lineage>
</organism>
<dbReference type="Proteomes" id="UP001549106">
    <property type="component" value="Unassembled WGS sequence"/>
</dbReference>
<dbReference type="InterPro" id="IPR050248">
    <property type="entry name" value="Polysacc_deacetylase_ArnD"/>
</dbReference>
<feature type="domain" description="NodB homology" evidence="5">
    <location>
        <begin position="176"/>
        <end position="352"/>
    </location>
</feature>
<evidence type="ECO:0000313" key="6">
    <source>
        <dbReference type="EMBL" id="MET3749898.1"/>
    </source>
</evidence>
<dbReference type="CDD" id="cd10954">
    <property type="entry name" value="CE4_CtAXE_like"/>
    <property type="match status" value="1"/>
</dbReference>
<keyword evidence="1" id="KW-0479">Metal-binding</keyword>
<name>A0ABV2M0B6_9FIRM</name>